<dbReference type="CDD" id="cd08706">
    <property type="entry name" value="RGS_R12-like"/>
    <property type="match status" value="1"/>
</dbReference>
<name>A7RZM8_NEMVE</name>
<keyword evidence="3" id="KW-0812">Transmembrane</keyword>
<evidence type="ECO:0000259" key="4">
    <source>
        <dbReference type="PROSITE" id="PS50106"/>
    </source>
</evidence>
<feature type="domain" description="PDZ" evidence="4">
    <location>
        <begin position="7"/>
        <end position="74"/>
    </location>
</feature>
<organism evidence="6 7">
    <name type="scientific">Nematostella vectensis</name>
    <name type="common">Starlet sea anemone</name>
    <dbReference type="NCBI Taxonomy" id="45351"/>
    <lineage>
        <taxon>Eukaryota</taxon>
        <taxon>Metazoa</taxon>
        <taxon>Cnidaria</taxon>
        <taxon>Anthozoa</taxon>
        <taxon>Hexacorallia</taxon>
        <taxon>Actiniaria</taxon>
        <taxon>Edwardsiidae</taxon>
        <taxon>Nematostella</taxon>
    </lineage>
</organism>
<dbReference type="InterPro" id="IPR011993">
    <property type="entry name" value="PH-like_dom_sf"/>
</dbReference>
<dbReference type="PRINTS" id="PR01301">
    <property type="entry name" value="RGSPROTEIN"/>
</dbReference>
<dbReference type="Gene3D" id="1.10.167.10">
    <property type="entry name" value="Regulator of G-protein Signalling 4, domain 2"/>
    <property type="match status" value="1"/>
</dbReference>
<evidence type="ECO:0000313" key="7">
    <source>
        <dbReference type="Proteomes" id="UP000001593"/>
    </source>
</evidence>
<dbReference type="FunFam" id="1.10.167.10:FF:000001">
    <property type="entry name" value="Putative regulator of g-protein signaling 12"/>
    <property type="match status" value="1"/>
</dbReference>
<dbReference type="InParanoid" id="A7RZM8"/>
<evidence type="ECO:0000256" key="3">
    <source>
        <dbReference type="SAM" id="Phobius"/>
    </source>
</evidence>
<keyword evidence="1" id="KW-0343">GTPase activation</keyword>
<feature type="region of interest" description="Disordered" evidence="2">
    <location>
        <begin position="610"/>
        <end position="643"/>
    </location>
</feature>
<feature type="transmembrane region" description="Helical" evidence="3">
    <location>
        <begin position="983"/>
        <end position="1001"/>
    </location>
</feature>
<dbReference type="InterPro" id="IPR006020">
    <property type="entry name" value="PTB/PI_dom"/>
</dbReference>
<dbReference type="InterPro" id="IPR001478">
    <property type="entry name" value="PDZ"/>
</dbReference>
<dbReference type="Pfam" id="PF00595">
    <property type="entry name" value="PDZ"/>
    <property type="match status" value="1"/>
</dbReference>
<dbReference type="GO" id="GO:0005634">
    <property type="term" value="C:nucleus"/>
    <property type="evidence" value="ECO:0000318"/>
    <property type="project" value="GO_Central"/>
</dbReference>
<dbReference type="GO" id="GO:0005096">
    <property type="term" value="F:GTPase activator activity"/>
    <property type="evidence" value="ECO:0000318"/>
    <property type="project" value="GO_Central"/>
</dbReference>
<dbReference type="InterPro" id="IPR016137">
    <property type="entry name" value="RGS"/>
</dbReference>
<feature type="transmembrane region" description="Helical" evidence="3">
    <location>
        <begin position="1098"/>
        <end position="1114"/>
    </location>
</feature>
<feature type="region of interest" description="Disordered" evidence="2">
    <location>
        <begin position="562"/>
        <end position="587"/>
    </location>
</feature>
<dbReference type="STRING" id="45351.A7RZM8"/>
<dbReference type="PROSITE" id="PS50106">
    <property type="entry name" value="PDZ"/>
    <property type="match status" value="1"/>
</dbReference>
<feature type="compositionally biased region" description="Low complexity" evidence="2">
    <location>
        <begin position="568"/>
        <end position="586"/>
    </location>
</feature>
<evidence type="ECO:0000256" key="2">
    <source>
        <dbReference type="SAM" id="MobiDB-lite"/>
    </source>
</evidence>
<feature type="transmembrane region" description="Helical" evidence="3">
    <location>
        <begin position="1075"/>
        <end position="1092"/>
    </location>
</feature>
<dbReference type="PANTHER" id="PTHR45945:SF3">
    <property type="entry name" value="REGULATOR OF G-PROTEIN SIGNALING LOCO"/>
    <property type="match status" value="1"/>
</dbReference>
<dbReference type="SMART" id="SM00228">
    <property type="entry name" value="PDZ"/>
    <property type="match status" value="1"/>
</dbReference>
<keyword evidence="3" id="KW-1133">Transmembrane helix</keyword>
<dbReference type="Pfam" id="PF00615">
    <property type="entry name" value="RGS"/>
    <property type="match status" value="1"/>
</dbReference>
<dbReference type="Gene3D" id="1.10.196.10">
    <property type="match status" value="1"/>
</dbReference>
<dbReference type="eggNOG" id="KOG3589">
    <property type="taxonomic scope" value="Eukaryota"/>
</dbReference>
<dbReference type="OMA" id="RIKCNCV"/>
<keyword evidence="7" id="KW-1185">Reference proteome</keyword>
<feature type="transmembrane region" description="Helical" evidence="3">
    <location>
        <begin position="1013"/>
        <end position="1035"/>
    </location>
</feature>
<proteinExistence type="predicted"/>
<feature type="compositionally biased region" description="Basic and acidic residues" evidence="2">
    <location>
        <begin position="850"/>
        <end position="860"/>
    </location>
</feature>
<feature type="compositionally biased region" description="Low complexity" evidence="2">
    <location>
        <begin position="879"/>
        <end position="894"/>
    </location>
</feature>
<evidence type="ECO:0008006" key="8">
    <source>
        <dbReference type="Google" id="ProtNLM"/>
    </source>
</evidence>
<dbReference type="PhylomeDB" id="A7RZM8"/>
<dbReference type="AlphaFoldDB" id="A7RZM8"/>
<dbReference type="InterPro" id="IPR046995">
    <property type="entry name" value="RGS10/12/14-like"/>
</dbReference>
<dbReference type="PANTHER" id="PTHR45945">
    <property type="entry name" value="REGULATOR OF G-PROTEIN SIGNALING LOCO"/>
    <property type="match status" value="1"/>
</dbReference>
<dbReference type="SUPFAM" id="SSF48097">
    <property type="entry name" value="Regulator of G-protein signaling, RGS"/>
    <property type="match status" value="1"/>
</dbReference>
<dbReference type="HOGENOM" id="CLU_002190_0_0_1"/>
<protein>
    <recommendedName>
        <fullName evidence="8">Regulator of G-protein signaling 12</fullName>
    </recommendedName>
</protein>
<feature type="region of interest" description="Disordered" evidence="2">
    <location>
        <begin position="811"/>
        <end position="910"/>
    </location>
</feature>
<dbReference type="GO" id="GO:0008277">
    <property type="term" value="P:regulation of G protein-coupled receptor signaling pathway"/>
    <property type="evidence" value="ECO:0000318"/>
    <property type="project" value="GO_Central"/>
</dbReference>
<reference evidence="6 7" key="1">
    <citation type="journal article" date="2007" name="Science">
        <title>Sea anemone genome reveals ancestral eumetazoan gene repertoire and genomic organization.</title>
        <authorList>
            <person name="Putnam N.H."/>
            <person name="Srivastava M."/>
            <person name="Hellsten U."/>
            <person name="Dirks B."/>
            <person name="Chapman J."/>
            <person name="Salamov A."/>
            <person name="Terry A."/>
            <person name="Shapiro H."/>
            <person name="Lindquist E."/>
            <person name="Kapitonov V.V."/>
            <person name="Jurka J."/>
            <person name="Genikhovich G."/>
            <person name="Grigoriev I.V."/>
            <person name="Lucas S.M."/>
            <person name="Steele R.E."/>
            <person name="Finnerty J.R."/>
            <person name="Technau U."/>
            <person name="Martindale M.Q."/>
            <person name="Rokhsar D.S."/>
        </authorList>
    </citation>
    <scope>NUCLEOTIDE SEQUENCE [LARGE SCALE GENOMIC DNA]</scope>
    <source>
        <strain evidence="7">CH2 X CH6</strain>
    </source>
</reference>
<feature type="compositionally biased region" description="Polar residues" evidence="2">
    <location>
        <begin position="627"/>
        <end position="643"/>
    </location>
</feature>
<dbReference type="GO" id="GO:0005737">
    <property type="term" value="C:cytoplasm"/>
    <property type="evidence" value="ECO:0000318"/>
    <property type="project" value="GO_Central"/>
</dbReference>
<dbReference type="InterPro" id="IPR036305">
    <property type="entry name" value="RGS_sf"/>
</dbReference>
<feature type="compositionally biased region" description="Low complexity" evidence="2">
    <location>
        <begin position="811"/>
        <end position="827"/>
    </location>
</feature>
<dbReference type="Gene3D" id="2.30.29.30">
    <property type="entry name" value="Pleckstrin-homology domain (PH domain)/Phosphotyrosine-binding domain (PTB)"/>
    <property type="match status" value="1"/>
</dbReference>
<feature type="compositionally biased region" description="Basic residues" evidence="2">
    <location>
        <begin position="832"/>
        <end position="842"/>
    </location>
</feature>
<dbReference type="Proteomes" id="UP000001593">
    <property type="component" value="Unassembled WGS sequence"/>
</dbReference>
<evidence type="ECO:0000259" key="5">
    <source>
        <dbReference type="PROSITE" id="PS50132"/>
    </source>
</evidence>
<feature type="domain" description="RGS" evidence="5">
    <location>
        <begin position="657"/>
        <end position="773"/>
    </location>
</feature>
<dbReference type="SUPFAM" id="SSF50729">
    <property type="entry name" value="PH domain-like"/>
    <property type="match status" value="1"/>
</dbReference>
<dbReference type="SUPFAM" id="SSF50156">
    <property type="entry name" value="PDZ domain-like"/>
    <property type="match status" value="1"/>
</dbReference>
<dbReference type="PROSITE" id="PS50132">
    <property type="entry name" value="RGS"/>
    <property type="match status" value="1"/>
</dbReference>
<dbReference type="GO" id="GO:0005886">
    <property type="term" value="C:plasma membrane"/>
    <property type="evidence" value="ECO:0000318"/>
    <property type="project" value="GO_Central"/>
</dbReference>
<dbReference type="EMBL" id="DS469557">
    <property type="protein sequence ID" value="EDO43126.1"/>
    <property type="molecule type" value="Genomic_DNA"/>
</dbReference>
<dbReference type="Gene3D" id="2.30.42.10">
    <property type="match status" value="1"/>
</dbReference>
<dbReference type="SMART" id="SM00462">
    <property type="entry name" value="PTB"/>
    <property type="match status" value="1"/>
</dbReference>
<dbReference type="CDD" id="cd13162">
    <property type="entry name" value="PTB_RGS12"/>
    <property type="match status" value="1"/>
</dbReference>
<gene>
    <name evidence="6" type="ORF">NEMVEDRAFT_v1g241799</name>
</gene>
<dbReference type="InterPro" id="IPR044926">
    <property type="entry name" value="RGS_subdomain_2"/>
</dbReference>
<feature type="transmembrane region" description="Helical" evidence="3">
    <location>
        <begin position="1047"/>
        <end position="1068"/>
    </location>
</feature>
<keyword evidence="3" id="KW-0472">Membrane</keyword>
<accession>A7RZM8</accession>
<sequence length="1127" mass="123742">MSASIRNVELHRASGGYGFTLSSQGPCVLSCILASSPAHKAGLKPGDQILYVNGSSVERHPHEQVVKLIARSPDGRVNLGVRNRVVAETKPATAALQSHETADDVAVNNAIINRVDKVVEELRSGQLLVNTPVAIRRSLSSTTDGVTSISEDDIASDEELKASFNENVFIDSPSDSVFSEQHFFDNNSRRSSEAEITPTKLNRELYPALTPTKSAPDMCTDTRTEPDYKAVVGYLGSIELPSNSSLQNASLNAIRGCVRRLRAQQKVHLMFVLEVSVVGVLLVDSSGNIVVTYPVRSLAFTGLCSDDNKVFGIVTRKSADANRPSSWHSSKGMVDSQSTVNCSCHVFSVDSDLVPHEVHKTTAEKFHVKCTEGSGDSLCREFQNTALPILNAISGLFKERAASETYLDEMRPRSRSIPSAPYSVDQLVKSKSSCGDQYTCSFDGNLNAIAVNKNVSRSKPNIRVKISDSIEDSFIHERSMSDPALYDEPFRRRSVQIQRVSPLLSRKESYGSSYDNLKENSNDGKLIEKDNYKRAVTSSQQAKVSTPAIDVLACNTNGHVVSTTSSPESLGDSLMSQSSSHSYQSEMSHKDAYDKTFDIMELENCLSVESLDHAGNGPGKPMDHLSPSRTSSTQSLHSVNSMSNETVEGRVSRWALGFDKLMDDQAGLHCFEEFLKKEFSEENIVFWIACEEFRSISDPKKLKSAASTIFETHLSPNALMPVNIDSSAVKVAEEHLLNPTNHMYRVPQQQVYTLMKFDSYPRFLKSDLYRQCLMCEAEGVALPYEEPEPEEKVNKFRFTKKIFNFTPSSEESISEYSSGSSRSSFSLEAKHSGRGWGRRSSSKKSSSSMEESKTPGEKMRALLPWKGKYARKGSRPFDSQPSSARSSISSLSDSGQNMSRSTESLEGKKENDSMHFCRIVLPDQSSTIVSARHGQTLAEAFDALVSAMGVYLGASNKVFDMFYVCVDLAAMGVYLGASSKVFVMFYVCVDLAAMGVYLGASNKPLWGSISAQVTRYLICFMCVDLAAMGVYLGASSKPLWGSISAQVTRYLLCFMCVDLAAMGVYLGASSKVFDMFYVCVDLAAMGVYLGASNKVFDMFYVCVDLAAMGVYLGARTRLFDMFNVCGL</sequence>
<dbReference type="InterPro" id="IPR036034">
    <property type="entry name" value="PDZ_sf"/>
</dbReference>
<dbReference type="SMART" id="SM00315">
    <property type="entry name" value="RGS"/>
    <property type="match status" value="1"/>
</dbReference>
<dbReference type="InterPro" id="IPR024066">
    <property type="entry name" value="RGS_subdom1/3"/>
</dbReference>
<evidence type="ECO:0000256" key="1">
    <source>
        <dbReference type="ARBA" id="ARBA00022468"/>
    </source>
</evidence>
<evidence type="ECO:0000313" key="6">
    <source>
        <dbReference type="EMBL" id="EDO43126.1"/>
    </source>
</evidence>